<keyword evidence="1" id="KW-0732">Signal</keyword>
<dbReference type="OrthoDB" id="195316at2"/>
<evidence type="ECO:0000313" key="2">
    <source>
        <dbReference type="EMBL" id="MDC5738973.1"/>
    </source>
</evidence>
<sequence length="168" mass="18993">MLKKLSALSTILLSTSVFAAPLPSSAQLDVKFQLPKIDAPMYARPYVAVWIENDQRQVVKTIQLWVGQDEWLKDLRSWWRKSGRYNQSIDGLSSATKPAGQYRFSWDGKDDSGQFVEQGNYTFFAEVVREHGGRSLLRQKIALGSKATQYTLKPTAETGSVSLNYQIK</sequence>
<dbReference type="RefSeq" id="WP_069669331.1">
    <property type="nucleotide sequence ID" value="NZ_JAPFIM010000018.1"/>
</dbReference>
<gene>
    <name evidence="3" type="ORF">AZ468_21955</name>
    <name evidence="2" type="ORF">OPW20_02780</name>
</gene>
<organism evidence="3">
    <name type="scientific">Vibrio europaeus</name>
    <dbReference type="NCBI Taxonomy" id="300876"/>
    <lineage>
        <taxon>Bacteria</taxon>
        <taxon>Pseudomonadati</taxon>
        <taxon>Pseudomonadota</taxon>
        <taxon>Gammaproteobacteria</taxon>
        <taxon>Vibrionales</taxon>
        <taxon>Vibrionaceae</taxon>
        <taxon>Vibrio</taxon>
        <taxon>Vibrio oreintalis group</taxon>
    </lineage>
</organism>
<comment type="caution">
    <text evidence="3">The sequence shown here is derived from an EMBL/GenBank/DDBJ whole genome shotgun (WGS) entry which is preliminary data.</text>
</comment>
<accession>A0A178J7I1</accession>
<reference evidence="3" key="1">
    <citation type="submission" date="2016-03" db="EMBL/GenBank/DDBJ databases">
        <title>Draft genome sequence of the Vibrio tubiashii subs. europaeus.</title>
        <authorList>
            <person name="Spinard E."/>
            <person name="Dubert J."/>
            <person name="Nelson D.R."/>
            <person name="Barja J.L."/>
        </authorList>
    </citation>
    <scope>NUCLEOTIDE SEQUENCE [LARGE SCALE GENOMIC DNA]</scope>
    <source>
        <strain evidence="3">PP2-638</strain>
    </source>
</reference>
<evidence type="ECO:0000256" key="1">
    <source>
        <dbReference type="SAM" id="SignalP"/>
    </source>
</evidence>
<reference evidence="2" key="2">
    <citation type="submission" date="2022-11" db="EMBL/GenBank/DDBJ databases">
        <title>Role of the vibriolysin VemA secreted by the emergent pathogen Vibrio europaeus in the colonization of Manila clam mucus.</title>
        <authorList>
            <person name="Martinez C."/>
            <person name="Rodriguez S."/>
            <person name="Vences A."/>
            <person name="Barja J.L."/>
            <person name="Toranzo A.E."/>
            <person name="Dubert J."/>
        </authorList>
    </citation>
    <scope>NUCLEOTIDE SEQUENCE</scope>
    <source>
        <strain evidence="2">3454</strain>
    </source>
</reference>
<name>A0A178J7I1_9VIBR</name>
<evidence type="ECO:0000313" key="3">
    <source>
        <dbReference type="EMBL" id="OAM98184.1"/>
    </source>
</evidence>
<dbReference type="InterPro" id="IPR014469">
    <property type="entry name" value="DUF2271"/>
</dbReference>
<dbReference type="Proteomes" id="UP000094761">
    <property type="component" value="Unassembled WGS sequence"/>
</dbReference>
<dbReference type="Pfam" id="PF10029">
    <property type="entry name" value="DUF2271"/>
    <property type="match status" value="1"/>
</dbReference>
<proteinExistence type="predicted"/>
<dbReference type="Gene3D" id="2.60.40.4070">
    <property type="match status" value="1"/>
</dbReference>
<keyword evidence="4" id="KW-1185">Reference proteome</keyword>
<dbReference type="AlphaFoldDB" id="A0A178J7I1"/>
<dbReference type="PIRSF" id="PIRSF014995">
    <property type="entry name" value="UCP014995"/>
    <property type="match status" value="1"/>
</dbReference>
<dbReference type="EMBL" id="JAPFIT010000010">
    <property type="protein sequence ID" value="MDC5738973.1"/>
    <property type="molecule type" value="Genomic_DNA"/>
</dbReference>
<dbReference type="EMBL" id="LUAX01000007">
    <property type="protein sequence ID" value="OAM98184.1"/>
    <property type="molecule type" value="Genomic_DNA"/>
</dbReference>
<feature type="chain" id="PRO_5044550467" evidence="1">
    <location>
        <begin position="20"/>
        <end position="168"/>
    </location>
</feature>
<dbReference type="Proteomes" id="UP001150001">
    <property type="component" value="Unassembled WGS sequence"/>
</dbReference>
<feature type="signal peptide" evidence="1">
    <location>
        <begin position="1"/>
        <end position="19"/>
    </location>
</feature>
<evidence type="ECO:0000313" key="4">
    <source>
        <dbReference type="Proteomes" id="UP001150001"/>
    </source>
</evidence>
<protein>
    <submittedName>
        <fullName evidence="2">DUF2271 domain-containing protein</fullName>
    </submittedName>
</protein>
<dbReference type="GeneID" id="78078397"/>